<dbReference type="FunFam" id="1.10.510.10:FF:000571">
    <property type="entry name" value="Maternal embryonic leucine zipper kinase"/>
    <property type="match status" value="1"/>
</dbReference>
<feature type="binding site" evidence="5">
    <location>
        <position position="66"/>
    </location>
    <ligand>
        <name>ATP</name>
        <dbReference type="ChEBI" id="CHEBI:30616"/>
    </ligand>
</feature>
<gene>
    <name evidence="9" type="ORF">TSPGSL018_8718</name>
</gene>
<evidence type="ECO:0000256" key="7">
    <source>
        <dbReference type="SAM" id="MobiDB-lite"/>
    </source>
</evidence>
<dbReference type="InterPro" id="IPR008271">
    <property type="entry name" value="Ser/Thr_kinase_AS"/>
</dbReference>
<dbReference type="PROSITE" id="PS00107">
    <property type="entry name" value="PROTEIN_KINASE_ATP"/>
    <property type="match status" value="1"/>
</dbReference>
<reference evidence="9" key="1">
    <citation type="submission" date="2014-05" db="EMBL/GenBank/DDBJ databases">
        <title>The transcriptome of the halophilic microalga Tetraselmis sp. GSL018 isolated from the Great Salt Lake, Utah.</title>
        <authorList>
            <person name="Jinkerson R.E."/>
            <person name="D'Adamo S."/>
            <person name="Posewitz M.C."/>
        </authorList>
    </citation>
    <scope>NUCLEOTIDE SEQUENCE</scope>
    <source>
        <strain evidence="9">GSL018</strain>
    </source>
</reference>
<accession>A0A061SA17</accession>
<evidence type="ECO:0000256" key="5">
    <source>
        <dbReference type="PROSITE-ProRule" id="PRU10141"/>
    </source>
</evidence>
<dbReference type="EMBL" id="GBEZ01004108">
    <property type="protein sequence ID" value="JAC81083.1"/>
    <property type="molecule type" value="Transcribed_RNA"/>
</dbReference>
<organism evidence="9">
    <name type="scientific">Tetraselmis sp. GSL018</name>
    <dbReference type="NCBI Taxonomy" id="582737"/>
    <lineage>
        <taxon>Eukaryota</taxon>
        <taxon>Viridiplantae</taxon>
        <taxon>Chlorophyta</taxon>
        <taxon>core chlorophytes</taxon>
        <taxon>Chlorodendrophyceae</taxon>
        <taxon>Chlorodendrales</taxon>
        <taxon>Chlorodendraceae</taxon>
        <taxon>Tetraselmis</taxon>
    </lineage>
</organism>
<keyword evidence="4 5" id="KW-0067">ATP-binding</keyword>
<keyword evidence="3 9" id="KW-0418">Kinase</keyword>
<keyword evidence="2 5" id="KW-0547">Nucleotide-binding</keyword>
<evidence type="ECO:0000256" key="6">
    <source>
        <dbReference type="RuleBase" id="RU000304"/>
    </source>
</evidence>
<dbReference type="AlphaFoldDB" id="A0A061SA17"/>
<comment type="similarity">
    <text evidence="6">Belongs to the protein kinase superfamily.</text>
</comment>
<protein>
    <submittedName>
        <fullName evidence="9">Calcium calmodulin-dependent protein kinase type iv-like</fullName>
    </submittedName>
</protein>
<evidence type="ECO:0000259" key="8">
    <source>
        <dbReference type="PROSITE" id="PS50011"/>
    </source>
</evidence>
<evidence type="ECO:0000256" key="1">
    <source>
        <dbReference type="ARBA" id="ARBA00022679"/>
    </source>
</evidence>
<dbReference type="InterPro" id="IPR011009">
    <property type="entry name" value="Kinase-like_dom_sf"/>
</dbReference>
<dbReference type="Gene3D" id="1.10.510.10">
    <property type="entry name" value="Transferase(Phosphotransferase) domain 1"/>
    <property type="match status" value="1"/>
</dbReference>
<proteinExistence type="inferred from homology"/>
<dbReference type="Pfam" id="PF00069">
    <property type="entry name" value="Pkinase"/>
    <property type="match status" value="1"/>
</dbReference>
<dbReference type="GO" id="GO:0005524">
    <property type="term" value="F:ATP binding"/>
    <property type="evidence" value="ECO:0007669"/>
    <property type="project" value="UniProtKB-UniRule"/>
</dbReference>
<sequence length="401" mass="43938">MICCCFGRNGFQKGLPDVYDEENWSYLQKQHGALRNYLVKQEIGDGAFSKVLSAEHQDTGEEIALKVVNRKAPRLKPSHWEILKLEAWALETCRHPHVVDLQDCIEDQNAIVMVLELLKGGELLQHIKRVEKLSETQAKNLFRQVAQAVAHIHSKGLMHRDLKLENVLFVDPPREVGDEVGTVKLIDFGMAARYDPATPIRQAMGTAGYLAPECCHSVPHSPAMDMWSLGMMLFVVLCGRMPYSHLQIEKLLYPEIDIRCSAGFKSASFQSLSRPAKDLVLRLLDRNPRNRATADEVLQHPWLKIGEAEAEGAASVAADAAGLPDSSEDSFVPADSSSSSAQDASLLLKGVATMNEAGGEVPLKPRVGSDGAAASFAEPDEETEMLSTAAVCVDVVTDRGQ</sequence>
<evidence type="ECO:0000313" key="9">
    <source>
        <dbReference type="EMBL" id="JAC81083.1"/>
    </source>
</evidence>
<dbReference type="GO" id="GO:0004674">
    <property type="term" value="F:protein serine/threonine kinase activity"/>
    <property type="evidence" value="ECO:0007669"/>
    <property type="project" value="UniProtKB-KW"/>
</dbReference>
<feature type="region of interest" description="Disordered" evidence="7">
    <location>
        <begin position="359"/>
        <end position="384"/>
    </location>
</feature>
<keyword evidence="1" id="KW-0808">Transferase</keyword>
<dbReference type="InterPro" id="IPR000719">
    <property type="entry name" value="Prot_kinase_dom"/>
</dbReference>
<dbReference type="InterPro" id="IPR017441">
    <property type="entry name" value="Protein_kinase_ATP_BS"/>
</dbReference>
<evidence type="ECO:0000256" key="2">
    <source>
        <dbReference type="ARBA" id="ARBA00022741"/>
    </source>
</evidence>
<dbReference type="PANTHER" id="PTHR24347">
    <property type="entry name" value="SERINE/THREONINE-PROTEIN KINASE"/>
    <property type="match status" value="1"/>
</dbReference>
<dbReference type="SMART" id="SM00220">
    <property type="entry name" value="S_TKc"/>
    <property type="match status" value="1"/>
</dbReference>
<dbReference type="PROSITE" id="PS00108">
    <property type="entry name" value="PROTEIN_KINASE_ST"/>
    <property type="match status" value="1"/>
</dbReference>
<name>A0A061SA17_9CHLO</name>
<dbReference type="PROSITE" id="PS50011">
    <property type="entry name" value="PROTEIN_KINASE_DOM"/>
    <property type="match status" value="1"/>
</dbReference>
<dbReference type="SUPFAM" id="SSF56112">
    <property type="entry name" value="Protein kinase-like (PK-like)"/>
    <property type="match status" value="1"/>
</dbReference>
<keyword evidence="6" id="KW-0723">Serine/threonine-protein kinase</keyword>
<evidence type="ECO:0000256" key="3">
    <source>
        <dbReference type="ARBA" id="ARBA00022777"/>
    </source>
</evidence>
<evidence type="ECO:0000256" key="4">
    <source>
        <dbReference type="ARBA" id="ARBA00022840"/>
    </source>
</evidence>
<feature type="domain" description="Protein kinase" evidence="8">
    <location>
        <begin position="37"/>
        <end position="303"/>
    </location>
</feature>